<reference evidence="1" key="1">
    <citation type="submission" date="2016-07" db="EMBL/GenBank/DDBJ databases">
        <authorList>
            <person name="Bretaudeau A."/>
        </authorList>
    </citation>
    <scope>NUCLEOTIDE SEQUENCE</scope>
    <source>
        <strain evidence="1">Rice</strain>
        <tissue evidence="1">Whole body</tissue>
    </source>
</reference>
<sequence length="112" mass="13151">MLGPTPSQLLPAKRTPFACAYKIQFDSLTARARPLDNQTFRQRTRIMISPYNNYLSRNCNVSRSQLHEICVSEKQRIRPCVRVREQMLYVPIISPFSRRKSSIQSIDFFKEI</sequence>
<proteinExistence type="predicted"/>
<name>A0A2H1VV47_SPOFR</name>
<accession>A0A2H1VV47</accession>
<dbReference type="EMBL" id="ODYU01004636">
    <property type="protein sequence ID" value="SOQ44717.1"/>
    <property type="molecule type" value="Genomic_DNA"/>
</dbReference>
<gene>
    <name evidence="1" type="ORF">SFRICE_008831</name>
</gene>
<dbReference type="AlphaFoldDB" id="A0A2H1VV47"/>
<protein>
    <submittedName>
        <fullName evidence="1">SFRICE_008831</fullName>
    </submittedName>
</protein>
<evidence type="ECO:0000313" key="1">
    <source>
        <dbReference type="EMBL" id="SOQ44717.1"/>
    </source>
</evidence>
<organism evidence="1">
    <name type="scientific">Spodoptera frugiperda</name>
    <name type="common">Fall armyworm</name>
    <dbReference type="NCBI Taxonomy" id="7108"/>
    <lineage>
        <taxon>Eukaryota</taxon>
        <taxon>Metazoa</taxon>
        <taxon>Ecdysozoa</taxon>
        <taxon>Arthropoda</taxon>
        <taxon>Hexapoda</taxon>
        <taxon>Insecta</taxon>
        <taxon>Pterygota</taxon>
        <taxon>Neoptera</taxon>
        <taxon>Endopterygota</taxon>
        <taxon>Lepidoptera</taxon>
        <taxon>Glossata</taxon>
        <taxon>Ditrysia</taxon>
        <taxon>Noctuoidea</taxon>
        <taxon>Noctuidae</taxon>
        <taxon>Amphipyrinae</taxon>
        <taxon>Spodoptera</taxon>
    </lineage>
</organism>